<evidence type="ECO:0000256" key="1">
    <source>
        <dbReference type="SAM" id="MobiDB-lite"/>
    </source>
</evidence>
<reference evidence="3 4" key="1">
    <citation type="journal article" date="2018" name="Evol. Lett.">
        <title>Horizontal gene cluster transfer increased hallucinogenic mushroom diversity.</title>
        <authorList>
            <person name="Reynolds H.T."/>
            <person name="Vijayakumar V."/>
            <person name="Gluck-Thaler E."/>
            <person name="Korotkin H.B."/>
            <person name="Matheny P.B."/>
            <person name="Slot J.C."/>
        </authorList>
    </citation>
    <scope>NUCLEOTIDE SEQUENCE [LARGE SCALE GENOMIC DNA]</scope>
    <source>
        <strain evidence="3 4">2629</strain>
    </source>
</reference>
<dbReference type="Proteomes" id="UP000284842">
    <property type="component" value="Unassembled WGS sequence"/>
</dbReference>
<feature type="compositionally biased region" description="Basic residues" evidence="1">
    <location>
        <begin position="81"/>
        <end position="90"/>
    </location>
</feature>
<evidence type="ECO:0000313" key="3">
    <source>
        <dbReference type="EMBL" id="PPQ74912.1"/>
    </source>
</evidence>
<dbReference type="SUPFAM" id="SSF143990">
    <property type="entry name" value="YbiA-like"/>
    <property type="match status" value="1"/>
</dbReference>
<evidence type="ECO:0000313" key="4">
    <source>
        <dbReference type="Proteomes" id="UP000284842"/>
    </source>
</evidence>
<dbReference type="Gene3D" id="1.10.357.40">
    <property type="entry name" value="YbiA-like"/>
    <property type="match status" value="1"/>
</dbReference>
<keyword evidence="4" id="KW-1185">Reference proteome</keyword>
<feature type="compositionally biased region" description="Polar residues" evidence="1">
    <location>
        <begin position="150"/>
        <end position="164"/>
    </location>
</feature>
<protein>
    <recommendedName>
        <fullName evidence="2">NADAR domain-containing protein</fullName>
    </recommendedName>
</protein>
<feature type="compositionally biased region" description="Polar residues" evidence="1">
    <location>
        <begin position="339"/>
        <end position="365"/>
    </location>
</feature>
<dbReference type="OrthoDB" id="206452at2759"/>
<gene>
    <name evidence="3" type="ORF">CVT24_003022</name>
</gene>
<feature type="region of interest" description="Disordered" evidence="1">
    <location>
        <begin position="217"/>
        <end position="236"/>
    </location>
</feature>
<dbReference type="InterPro" id="IPR012816">
    <property type="entry name" value="NADAR"/>
</dbReference>
<feature type="compositionally biased region" description="Polar residues" evidence="1">
    <location>
        <begin position="396"/>
        <end position="412"/>
    </location>
</feature>
<feature type="compositionally biased region" description="Acidic residues" evidence="1">
    <location>
        <begin position="173"/>
        <end position="189"/>
    </location>
</feature>
<feature type="region of interest" description="Disordered" evidence="1">
    <location>
        <begin position="1"/>
        <end position="211"/>
    </location>
</feature>
<feature type="region of interest" description="Disordered" evidence="1">
    <location>
        <begin position="327"/>
        <end position="424"/>
    </location>
</feature>
<dbReference type="Pfam" id="PF08719">
    <property type="entry name" value="NADAR"/>
    <property type="match status" value="1"/>
</dbReference>
<dbReference type="InterPro" id="IPR037238">
    <property type="entry name" value="YbiA-like_sf"/>
</dbReference>
<feature type="compositionally biased region" description="Low complexity" evidence="1">
    <location>
        <begin position="49"/>
        <end position="65"/>
    </location>
</feature>
<organism evidence="3 4">
    <name type="scientific">Panaeolus cyanescens</name>
    <dbReference type="NCBI Taxonomy" id="181874"/>
    <lineage>
        <taxon>Eukaryota</taxon>
        <taxon>Fungi</taxon>
        <taxon>Dikarya</taxon>
        <taxon>Basidiomycota</taxon>
        <taxon>Agaricomycotina</taxon>
        <taxon>Agaricomycetes</taxon>
        <taxon>Agaricomycetidae</taxon>
        <taxon>Agaricales</taxon>
        <taxon>Agaricineae</taxon>
        <taxon>Galeropsidaceae</taxon>
        <taxon>Panaeolus</taxon>
    </lineage>
</organism>
<evidence type="ECO:0000259" key="2">
    <source>
        <dbReference type="Pfam" id="PF08719"/>
    </source>
</evidence>
<feature type="domain" description="NADAR" evidence="2">
    <location>
        <begin position="441"/>
        <end position="572"/>
    </location>
</feature>
<name>A0A409W8T5_9AGAR</name>
<dbReference type="EMBL" id="NHTK01005716">
    <property type="protein sequence ID" value="PPQ74912.1"/>
    <property type="molecule type" value="Genomic_DNA"/>
</dbReference>
<feature type="compositionally biased region" description="Pro residues" evidence="1">
    <location>
        <begin position="23"/>
        <end position="37"/>
    </location>
</feature>
<sequence>MGSGHSRLGSQKHKHPEHAPYPYGMPQPQPFFPPGYQPSPYAVPATMYHHQPQGVVPPGVVYPQPHYMPPPPQIDWLTPHGQKKSRKSRRRNSDRERFAGGFASEAPSRRESHSAQAASQRRRSESQARRNTSGPVMPEPEPYQARAPSRSPNPGRSIRRTSTPFIPALPDPLNDDEDEEDDDDDDDYNDSPPRRPPPRSRSPIRADMGHVVEVLQQTRQPRLDPPVNASGYAHNPLPAPPRDLYAMSPYKQLLNLPQTTALLTATYGPQQATIRNGAVVNTSGIPSAAQQQPAIERKKTMKSLFRAFSRKEKPKEPEPPKVHFIPVFVPGSGRPQDAAPTTSNPVQTNVDPLSRRPSTLSQPLPSVQRVRTPEPPSQPQYASSIHSRRPSMQMPVPSTQQSGTSMSHSRSASAGEHLVMPPIPPSPRVRPALHFDQDHPRYAVFMNHSPHPIVYNQRRYPSALHLSEALKFYPVKPEISEMIRTCGPVDEVYPLSARYSEYIRGDWNENFMDIMEDVVYLKFMQHADLLSLLLSTQGALIYDDESDSFWGSGPDGTGNNELGKLLERVRDRHAAGNMAGTRYI</sequence>
<dbReference type="AlphaFoldDB" id="A0A409W8T5"/>
<proteinExistence type="predicted"/>
<dbReference type="STRING" id="181874.A0A409W8T5"/>
<accession>A0A409W8T5</accession>
<dbReference type="CDD" id="cd15457">
    <property type="entry name" value="NADAR"/>
    <property type="match status" value="1"/>
</dbReference>
<dbReference type="InParanoid" id="A0A409W8T5"/>
<comment type="caution">
    <text evidence="3">The sequence shown here is derived from an EMBL/GenBank/DDBJ whole genome shotgun (WGS) entry which is preliminary data.</text>
</comment>